<evidence type="ECO:0000313" key="3">
    <source>
        <dbReference type="Proteomes" id="UP000049983"/>
    </source>
</evidence>
<dbReference type="RefSeq" id="WP_055121269.1">
    <property type="nucleotide sequence ID" value="NZ_CXWA01000014.1"/>
</dbReference>
<protein>
    <recommendedName>
        <fullName evidence="1">NadR/Ttd14 AAA domain-containing protein</fullName>
    </recommendedName>
</protein>
<dbReference type="InterPro" id="IPR027417">
    <property type="entry name" value="P-loop_NTPase"/>
</dbReference>
<keyword evidence="3" id="KW-1185">Reference proteome</keyword>
<dbReference type="EMBL" id="CXWC01000017">
    <property type="protein sequence ID" value="CTQ79143.1"/>
    <property type="molecule type" value="Genomic_DNA"/>
</dbReference>
<gene>
    <name evidence="2" type="ORF">LA5096_06037</name>
</gene>
<proteinExistence type="predicted"/>
<name>A0A0M7AZI8_9HYPH</name>
<dbReference type="AlphaFoldDB" id="A0A0M7AZI8"/>
<evidence type="ECO:0000313" key="2">
    <source>
        <dbReference type="EMBL" id="CTQ79143.1"/>
    </source>
</evidence>
<sequence length="179" mass="19807">MLSDSFVLLTGCSCGGKSTLIRTLGKLGFATVPEPGRRIVSEEIAGDGKALPWVDTRAFAQRAIEMAQSDLKSADPSEGLVFFDRGLIDAAVALECAGGQAAREILGGKRPYAKKVFVVPPWRELFARDEERRHDFSMAVQEYHRINRALDDLGYTKRELPRVRVSERVDMILHECGAL</sequence>
<accession>A0A0M7AZI8</accession>
<organism evidence="2 3">
    <name type="scientific">Roseibium album</name>
    <dbReference type="NCBI Taxonomy" id="311410"/>
    <lineage>
        <taxon>Bacteria</taxon>
        <taxon>Pseudomonadati</taxon>
        <taxon>Pseudomonadota</taxon>
        <taxon>Alphaproteobacteria</taxon>
        <taxon>Hyphomicrobiales</taxon>
        <taxon>Stappiaceae</taxon>
        <taxon>Roseibium</taxon>
    </lineage>
</organism>
<feature type="domain" description="NadR/Ttd14 AAA" evidence="1">
    <location>
        <begin position="7"/>
        <end position="168"/>
    </location>
</feature>
<dbReference type="InterPro" id="IPR038727">
    <property type="entry name" value="NadR/Ttd14_AAA_dom"/>
</dbReference>
<dbReference type="GeneID" id="97673265"/>
<dbReference type="SUPFAM" id="SSF52540">
    <property type="entry name" value="P-loop containing nucleoside triphosphate hydrolases"/>
    <property type="match status" value="1"/>
</dbReference>
<dbReference type="Pfam" id="PF13521">
    <property type="entry name" value="AAA_28"/>
    <property type="match status" value="1"/>
</dbReference>
<reference evidence="3" key="1">
    <citation type="submission" date="2015-07" db="EMBL/GenBank/DDBJ databases">
        <authorList>
            <person name="Rodrigo-Torres Lidia"/>
            <person name="Arahal R.David."/>
        </authorList>
    </citation>
    <scope>NUCLEOTIDE SEQUENCE [LARGE SCALE GENOMIC DNA]</scope>
    <source>
        <strain evidence="3">CECT 5096</strain>
    </source>
</reference>
<evidence type="ECO:0000259" key="1">
    <source>
        <dbReference type="Pfam" id="PF13521"/>
    </source>
</evidence>
<dbReference type="Gene3D" id="3.40.50.300">
    <property type="entry name" value="P-loop containing nucleotide triphosphate hydrolases"/>
    <property type="match status" value="1"/>
</dbReference>
<dbReference type="Proteomes" id="UP000049983">
    <property type="component" value="Unassembled WGS sequence"/>
</dbReference>